<organism evidence="2 3">
    <name type="scientific">Brassica napus</name>
    <name type="common">Rape</name>
    <dbReference type="NCBI Taxonomy" id="3708"/>
    <lineage>
        <taxon>Eukaryota</taxon>
        <taxon>Viridiplantae</taxon>
        <taxon>Streptophyta</taxon>
        <taxon>Embryophyta</taxon>
        <taxon>Tracheophyta</taxon>
        <taxon>Spermatophyta</taxon>
        <taxon>Magnoliopsida</taxon>
        <taxon>eudicotyledons</taxon>
        <taxon>Gunneridae</taxon>
        <taxon>Pentapetalae</taxon>
        <taxon>rosids</taxon>
        <taxon>malvids</taxon>
        <taxon>Brassicales</taxon>
        <taxon>Brassicaceae</taxon>
        <taxon>Brassiceae</taxon>
        <taxon>Brassica</taxon>
    </lineage>
</organism>
<feature type="compositionally biased region" description="Acidic residues" evidence="1">
    <location>
        <begin position="357"/>
        <end position="373"/>
    </location>
</feature>
<feature type="region of interest" description="Disordered" evidence="1">
    <location>
        <begin position="347"/>
        <end position="381"/>
    </location>
</feature>
<gene>
    <name evidence="2" type="ORF">HID58_043245</name>
</gene>
<feature type="compositionally biased region" description="Acidic residues" evidence="1">
    <location>
        <begin position="102"/>
        <end position="118"/>
    </location>
</feature>
<accession>A0ABQ8BH20</accession>
<evidence type="ECO:0000313" key="3">
    <source>
        <dbReference type="Proteomes" id="UP000824890"/>
    </source>
</evidence>
<comment type="caution">
    <text evidence="2">The sequence shown here is derived from an EMBL/GenBank/DDBJ whole genome shotgun (WGS) entry which is preliminary data.</text>
</comment>
<evidence type="ECO:0000256" key="1">
    <source>
        <dbReference type="SAM" id="MobiDB-lite"/>
    </source>
</evidence>
<name>A0ABQ8BH20_BRANA</name>
<feature type="non-terminal residue" evidence="2">
    <location>
        <position position="1"/>
    </location>
</feature>
<feature type="non-terminal residue" evidence="2">
    <location>
        <position position="492"/>
    </location>
</feature>
<protein>
    <submittedName>
        <fullName evidence="2">Uncharacterized protein</fullName>
    </submittedName>
</protein>
<dbReference type="Proteomes" id="UP000824890">
    <property type="component" value="Unassembled WGS sequence"/>
</dbReference>
<proteinExistence type="predicted"/>
<feature type="region of interest" description="Disordered" evidence="1">
    <location>
        <begin position="92"/>
        <end position="126"/>
    </location>
</feature>
<keyword evidence="3" id="KW-1185">Reference proteome</keyword>
<dbReference type="EMBL" id="JAGKQM010000011">
    <property type="protein sequence ID" value="KAH0903742.1"/>
    <property type="molecule type" value="Genomic_DNA"/>
</dbReference>
<reference evidence="2 3" key="1">
    <citation type="submission" date="2021-05" db="EMBL/GenBank/DDBJ databases">
        <title>Genome Assembly of Synthetic Allotetraploid Brassica napus Reveals Homoeologous Exchanges between Subgenomes.</title>
        <authorList>
            <person name="Davis J.T."/>
        </authorList>
    </citation>
    <scope>NUCLEOTIDE SEQUENCE [LARGE SCALE GENOMIC DNA]</scope>
    <source>
        <strain evidence="3">cv. Da-Ae</strain>
        <tissue evidence="2">Seedling</tissue>
    </source>
</reference>
<evidence type="ECO:0000313" key="2">
    <source>
        <dbReference type="EMBL" id="KAH0903742.1"/>
    </source>
</evidence>
<sequence>PLPPVSESNPVPDVSGVVNQILSDAGVIKWLYYSIQKDTIPPIQYSTFSHLLCLPMWLQQELPHPSPAPANVAAGPSVSYKFVPLNEKETISVGGETHGSDPVEEDSELGVENNDEVDGSSNHSPSKFKVRVMCQQQMMLQVMVPDELVNRSTIVHRGSVLRNRQCVKKQPKKPRKMFRPINRLPSVQKETANASSNPTPPTRMFPVFIGGFNAFAPPTQANRDAFLKQLTAAKYVRPVALINQPNGFGFTLSMDPLPPVSESNPVPDVSGVVNQILSDAGVIKWLYYSIQKDTIPPIQYSTFSHLLCLPMWLQQELPHPSPAPANVAAGPSVSYKFVPLNEKETISVGGETHGSDPVEEDSELGVENNDEVDGSSNHSPSKFKVRVMCQQQMMLQVMVPDELVNRSTIVHRGSVLRNRQCVKKQPKKPRKMFRPINRLPSVQKETANASSNPTPPTRMFPVFIGGFNAFAPPTQANRDAFLKQLTAAKYVR</sequence>